<evidence type="ECO:0000259" key="13">
    <source>
        <dbReference type="Pfam" id="PF18075"/>
    </source>
</evidence>
<evidence type="ECO:0000256" key="3">
    <source>
        <dbReference type="ARBA" id="ARBA00021907"/>
    </source>
</evidence>
<feature type="transmembrane region" description="Helical" evidence="11">
    <location>
        <begin position="266"/>
        <end position="290"/>
    </location>
</feature>
<keyword evidence="6 11" id="KW-0812">Transmembrane</keyword>
<keyword evidence="8 10" id="KW-0472">Membrane</keyword>
<dbReference type="RefSeq" id="WP_013176027.1">
    <property type="nucleotide sequence ID" value="NC_014220.1"/>
</dbReference>
<reference evidence="14 15" key="2">
    <citation type="journal article" date="2010" name="Stand. Genomic Sci.">
        <title>Complete genome sequence of Syntrophothermus lipocalidus type strain (TGB-C1).</title>
        <authorList>
            <person name="Djao O.D."/>
            <person name="Zhang X."/>
            <person name="Lucas S."/>
            <person name="Lapidus A."/>
            <person name="Del Rio T.G."/>
            <person name="Nolan M."/>
            <person name="Tice H."/>
            <person name="Cheng J.F."/>
            <person name="Han C."/>
            <person name="Tapia R."/>
            <person name="Goodwin L."/>
            <person name="Pitluck S."/>
            <person name="Liolios K."/>
            <person name="Ivanova N."/>
            <person name="Mavromatis K."/>
            <person name="Mikhailova N."/>
            <person name="Ovchinnikova G."/>
            <person name="Pati A."/>
            <person name="Brambilla E."/>
            <person name="Chen A."/>
            <person name="Palaniappan K."/>
            <person name="Land M."/>
            <person name="Hauser L."/>
            <person name="Chang Y.J."/>
            <person name="Jeffries C.D."/>
            <person name="Rohde M."/>
            <person name="Sikorski J."/>
            <person name="Spring S."/>
            <person name="Goker M."/>
            <person name="Detter J.C."/>
            <person name="Woyke T."/>
            <person name="Bristow J."/>
            <person name="Eisen J.A."/>
            <person name="Markowitz V."/>
            <person name="Hugenholtz P."/>
            <person name="Kyrpides N.C."/>
            <person name="Klenk H.P."/>
        </authorList>
    </citation>
    <scope>NUCLEOTIDE SEQUENCE [LARGE SCALE GENOMIC DNA]</scope>
    <source>
        <strain evidence="15">DSM 12680 / TGB-C1</strain>
    </source>
</reference>
<dbReference type="InterPro" id="IPR058204">
    <property type="entry name" value="FtsX_firmicutes-type"/>
</dbReference>
<feature type="domain" description="ABC3 transporter permease C-terminal" evidence="12">
    <location>
        <begin position="176"/>
        <end position="295"/>
    </location>
</feature>
<feature type="transmembrane region" description="Helical" evidence="11">
    <location>
        <begin position="21"/>
        <end position="46"/>
    </location>
</feature>
<dbReference type="InterPro" id="IPR040690">
    <property type="entry name" value="FtsX_ECD"/>
</dbReference>
<dbReference type="HOGENOM" id="CLU_073546_2_2_9"/>
<dbReference type="KEGG" id="slp:Slip_1871"/>
<name>D7CPJ0_SYNLT</name>
<dbReference type="PROSITE" id="PS51257">
    <property type="entry name" value="PROKAR_LIPOPROTEIN"/>
    <property type="match status" value="1"/>
</dbReference>
<evidence type="ECO:0000256" key="10">
    <source>
        <dbReference type="PIRNR" id="PIRNR003097"/>
    </source>
</evidence>
<feature type="transmembrane region" description="Helical" evidence="11">
    <location>
        <begin position="219"/>
        <end position="246"/>
    </location>
</feature>
<feature type="domain" description="FtsX extracellular" evidence="13">
    <location>
        <begin position="59"/>
        <end position="153"/>
    </location>
</feature>
<evidence type="ECO:0000313" key="14">
    <source>
        <dbReference type="EMBL" id="ADI02625.1"/>
    </source>
</evidence>
<dbReference type="NCBIfam" id="NF038347">
    <property type="entry name" value="FtsX_Gpos"/>
    <property type="match status" value="1"/>
</dbReference>
<evidence type="ECO:0000256" key="7">
    <source>
        <dbReference type="ARBA" id="ARBA00022989"/>
    </source>
</evidence>
<dbReference type="eggNOG" id="COG2177">
    <property type="taxonomic scope" value="Bacteria"/>
</dbReference>
<dbReference type="PANTHER" id="PTHR47755">
    <property type="entry name" value="CELL DIVISION PROTEIN FTSX"/>
    <property type="match status" value="1"/>
</dbReference>
<keyword evidence="7 11" id="KW-1133">Transmembrane helix</keyword>
<evidence type="ECO:0000256" key="5">
    <source>
        <dbReference type="ARBA" id="ARBA00022618"/>
    </source>
</evidence>
<dbReference type="PANTHER" id="PTHR47755:SF1">
    <property type="entry name" value="CELL DIVISION PROTEIN FTSX"/>
    <property type="match status" value="1"/>
</dbReference>
<accession>D7CPJ0</accession>
<evidence type="ECO:0000256" key="2">
    <source>
        <dbReference type="ARBA" id="ARBA00007379"/>
    </source>
</evidence>
<feature type="transmembrane region" description="Helical" evidence="11">
    <location>
        <begin position="173"/>
        <end position="198"/>
    </location>
</feature>
<keyword evidence="9 10" id="KW-0131">Cell cycle</keyword>
<comment type="similarity">
    <text evidence="2 10">Belongs to the ABC-4 integral membrane protein family. FtsX subfamily.</text>
</comment>
<comment type="function">
    <text evidence="10">Part of the ABC transporter FtsEX involved in asymmetric cellular division facilitating the initiation of sporulation.</text>
</comment>
<keyword evidence="15" id="KW-1185">Reference proteome</keyword>
<keyword evidence="5 10" id="KW-0132">Cell division</keyword>
<evidence type="ECO:0000256" key="4">
    <source>
        <dbReference type="ARBA" id="ARBA00022475"/>
    </source>
</evidence>
<protein>
    <recommendedName>
        <fullName evidence="3 10">Cell division protein FtsX</fullName>
    </recommendedName>
</protein>
<gene>
    <name evidence="14" type="ordered locus">Slip_1871</name>
</gene>
<evidence type="ECO:0000256" key="8">
    <source>
        <dbReference type="ARBA" id="ARBA00023136"/>
    </source>
</evidence>
<dbReference type="Pfam" id="PF02687">
    <property type="entry name" value="FtsX"/>
    <property type="match status" value="1"/>
</dbReference>
<evidence type="ECO:0000256" key="11">
    <source>
        <dbReference type="SAM" id="Phobius"/>
    </source>
</evidence>
<dbReference type="Gene3D" id="3.30.70.3040">
    <property type="match status" value="1"/>
</dbReference>
<evidence type="ECO:0000256" key="6">
    <source>
        <dbReference type="ARBA" id="ARBA00022692"/>
    </source>
</evidence>
<dbReference type="GO" id="GO:0005886">
    <property type="term" value="C:plasma membrane"/>
    <property type="evidence" value="ECO:0007669"/>
    <property type="project" value="UniProtKB-SubCell"/>
</dbReference>
<keyword evidence="4 10" id="KW-1003">Cell membrane</keyword>
<comment type="subcellular location">
    <subcellularLocation>
        <location evidence="1">Cell membrane</location>
        <topology evidence="1">Multi-pass membrane protein</topology>
    </subcellularLocation>
</comment>
<dbReference type="STRING" id="643648.Slip_1871"/>
<sequence length="296" mass="32725">MSLRNVGYYFGEAARSLYRNRLLSLATASTVAACVLILGVAVLMIVNAEQVMSNLESDVEIVAFLEKDLSHQQETEIGKELSYIPEVKEVRYVSRDEAMKQLAKKFGKKESELIQTLGGENPLRNSYRIKANDPHQVPSLARKIQGIPGIYRVRYGQGVVEKLFAATRWVRNLSLVVTVLLAGAGVFLIATTIRLSVYSRRKEIYLMQLVGATRWFIRWPFFIEGIILGIAGSAVAALVLSVGYYYLVNSLGLAVSFIPLVRDTSLLWKLGGGLLATGAALGIIGTYISVNRYMNI</sequence>
<proteinExistence type="inferred from homology"/>
<evidence type="ECO:0000256" key="1">
    <source>
        <dbReference type="ARBA" id="ARBA00004651"/>
    </source>
</evidence>
<evidence type="ECO:0000259" key="12">
    <source>
        <dbReference type="Pfam" id="PF02687"/>
    </source>
</evidence>
<evidence type="ECO:0000256" key="9">
    <source>
        <dbReference type="ARBA" id="ARBA00023306"/>
    </source>
</evidence>
<dbReference type="EMBL" id="CP002048">
    <property type="protein sequence ID" value="ADI02625.1"/>
    <property type="molecule type" value="Genomic_DNA"/>
</dbReference>
<reference evidence="15" key="1">
    <citation type="journal article" date="2010" name="Stand. Genomic Sci.">
        <title>Complete genome sequence of Syntrophothermus lipocalidus type strain (TGB-C1T).</title>
        <authorList>
            <consortium name="US DOE Joint Genome Institute (JGI-PGF)"/>
            <person name="Djao O."/>
            <person name="Zhang X."/>
            <person name="Lucas S."/>
            <person name="Lapidus A."/>
            <person name="Glavina Del Rio T."/>
            <person name="Nolan M."/>
            <person name="Tice H."/>
            <person name="Cheng J."/>
            <person name="Han C."/>
            <person name="Tapia R."/>
            <person name="Goodwin L."/>
            <person name="Pitluck S."/>
            <person name="Liolios K."/>
            <person name="Ivanova N."/>
            <person name="Mavromatis K."/>
            <person name="Mikhailova N."/>
            <person name="Ovchinnikova G."/>
            <person name="Pati A."/>
            <person name="Brambilla E."/>
            <person name="Chen A."/>
            <person name="Palaniappan K."/>
            <person name="Land M."/>
            <person name="Hauser L."/>
            <person name="Chang Y."/>
            <person name="Jeffries C."/>
            <person name="Rohde M."/>
            <person name="Sikorski J."/>
            <person name="Spring S."/>
            <person name="Goker M."/>
            <person name="Detter J."/>
            <person name="Woyke T."/>
            <person name="Bristow J."/>
            <person name="Eisen J."/>
            <person name="Markowitz V."/>
            <person name="Hugenholtz P."/>
            <person name="Kyrpides N."/>
            <person name="Klenk H."/>
        </authorList>
    </citation>
    <scope>NUCLEOTIDE SEQUENCE [LARGE SCALE GENOMIC DNA]</scope>
    <source>
        <strain evidence="15">DSM 12680 / TGB-C1</strain>
    </source>
</reference>
<evidence type="ECO:0000313" key="15">
    <source>
        <dbReference type="Proteomes" id="UP000000378"/>
    </source>
</evidence>
<dbReference type="PIRSF" id="PIRSF003097">
    <property type="entry name" value="FtsX"/>
    <property type="match status" value="1"/>
</dbReference>
<dbReference type="GO" id="GO:0051301">
    <property type="term" value="P:cell division"/>
    <property type="evidence" value="ECO:0007669"/>
    <property type="project" value="UniProtKB-KW"/>
</dbReference>
<dbReference type="AlphaFoldDB" id="D7CPJ0"/>
<dbReference type="Proteomes" id="UP000000378">
    <property type="component" value="Chromosome"/>
</dbReference>
<dbReference type="InterPro" id="IPR004513">
    <property type="entry name" value="FtsX"/>
</dbReference>
<dbReference type="Pfam" id="PF18075">
    <property type="entry name" value="FtsX_ECD"/>
    <property type="match status" value="1"/>
</dbReference>
<dbReference type="InterPro" id="IPR003838">
    <property type="entry name" value="ABC3_permease_C"/>
</dbReference>
<organism evidence="14 15">
    <name type="scientific">Syntrophothermus lipocalidus (strain DSM 12680 / TGB-C1)</name>
    <dbReference type="NCBI Taxonomy" id="643648"/>
    <lineage>
        <taxon>Bacteria</taxon>
        <taxon>Bacillati</taxon>
        <taxon>Bacillota</taxon>
        <taxon>Clostridia</taxon>
        <taxon>Eubacteriales</taxon>
        <taxon>Syntrophomonadaceae</taxon>
        <taxon>Syntrophothermus</taxon>
    </lineage>
</organism>
<dbReference type="OrthoDB" id="9812531at2"/>